<dbReference type="PROSITE" id="PS50198">
    <property type="entry name" value="PPIC_PPIASE_2"/>
    <property type="match status" value="1"/>
</dbReference>
<gene>
    <name evidence="4" type="ORF">SAMN02745691_00176</name>
</gene>
<evidence type="ECO:0000256" key="1">
    <source>
        <dbReference type="PROSITE-ProRule" id="PRU00278"/>
    </source>
</evidence>
<keyword evidence="1" id="KW-0413">Isomerase</keyword>
<dbReference type="PANTHER" id="PTHR47245:SF2">
    <property type="entry name" value="PEPTIDYL-PROLYL CIS-TRANS ISOMERASE HP_0175-RELATED"/>
    <property type="match status" value="1"/>
</dbReference>
<accession>A0A1M6AIZ4</accession>
<dbReference type="Proteomes" id="UP000184342">
    <property type="component" value="Unassembled WGS sequence"/>
</dbReference>
<organism evidence="4 5">
    <name type="scientific">Parasporobacterium paucivorans DSM 15970</name>
    <dbReference type="NCBI Taxonomy" id="1122934"/>
    <lineage>
        <taxon>Bacteria</taxon>
        <taxon>Bacillati</taxon>
        <taxon>Bacillota</taxon>
        <taxon>Clostridia</taxon>
        <taxon>Lachnospirales</taxon>
        <taxon>Lachnospiraceae</taxon>
        <taxon>Parasporobacterium</taxon>
    </lineage>
</organism>
<dbReference type="Pfam" id="PF13616">
    <property type="entry name" value="Rotamase_3"/>
    <property type="match status" value="1"/>
</dbReference>
<evidence type="ECO:0000313" key="4">
    <source>
        <dbReference type="EMBL" id="SHI36193.1"/>
    </source>
</evidence>
<dbReference type="AlphaFoldDB" id="A0A1M6AIZ4"/>
<feature type="signal peptide" evidence="2">
    <location>
        <begin position="1"/>
        <end position="21"/>
    </location>
</feature>
<dbReference type="PROSITE" id="PS51257">
    <property type="entry name" value="PROKAR_LIPOPROTEIN"/>
    <property type="match status" value="1"/>
</dbReference>
<dbReference type="InterPro" id="IPR000297">
    <property type="entry name" value="PPIase_PpiC"/>
</dbReference>
<dbReference type="SUPFAM" id="SSF54534">
    <property type="entry name" value="FKBP-like"/>
    <property type="match status" value="1"/>
</dbReference>
<proteinExistence type="predicted"/>
<feature type="chain" id="PRO_5038356777" evidence="2">
    <location>
        <begin position="22"/>
        <end position="339"/>
    </location>
</feature>
<dbReference type="OrthoDB" id="14196at2"/>
<dbReference type="RefSeq" id="WP_073992475.1">
    <property type="nucleotide sequence ID" value="NZ_FQYT01000002.1"/>
</dbReference>
<evidence type="ECO:0000256" key="2">
    <source>
        <dbReference type="SAM" id="SignalP"/>
    </source>
</evidence>
<dbReference type="InterPro" id="IPR050245">
    <property type="entry name" value="PrsA_foldase"/>
</dbReference>
<keyword evidence="1" id="KW-0697">Rotamase</keyword>
<dbReference type="EMBL" id="FQYT01000002">
    <property type="protein sequence ID" value="SHI36193.1"/>
    <property type="molecule type" value="Genomic_DNA"/>
</dbReference>
<dbReference type="GO" id="GO:0003755">
    <property type="term" value="F:peptidyl-prolyl cis-trans isomerase activity"/>
    <property type="evidence" value="ECO:0007669"/>
    <property type="project" value="UniProtKB-KW"/>
</dbReference>
<dbReference type="PANTHER" id="PTHR47245">
    <property type="entry name" value="PEPTIDYLPROLYL ISOMERASE"/>
    <property type="match status" value="1"/>
</dbReference>
<evidence type="ECO:0000259" key="3">
    <source>
        <dbReference type="PROSITE" id="PS50198"/>
    </source>
</evidence>
<dbReference type="Gene3D" id="3.10.50.40">
    <property type="match status" value="1"/>
</dbReference>
<keyword evidence="5" id="KW-1185">Reference proteome</keyword>
<dbReference type="InterPro" id="IPR046357">
    <property type="entry name" value="PPIase_dom_sf"/>
</dbReference>
<name>A0A1M6AIZ4_9FIRM</name>
<protein>
    <submittedName>
        <fullName evidence="4">PPIC-type PPIASE domain-containing protein</fullName>
    </submittedName>
</protein>
<dbReference type="STRING" id="1122934.SAMN02745691_00176"/>
<keyword evidence="2" id="KW-0732">Signal</keyword>
<evidence type="ECO:0000313" key="5">
    <source>
        <dbReference type="Proteomes" id="UP000184342"/>
    </source>
</evidence>
<reference evidence="4 5" key="1">
    <citation type="submission" date="2016-11" db="EMBL/GenBank/DDBJ databases">
        <authorList>
            <person name="Jaros S."/>
            <person name="Januszkiewicz K."/>
            <person name="Wedrychowicz H."/>
        </authorList>
    </citation>
    <scope>NUCLEOTIDE SEQUENCE [LARGE SCALE GENOMIC DNA]</scope>
    <source>
        <strain evidence="4 5">DSM 15970</strain>
    </source>
</reference>
<feature type="domain" description="PpiC" evidence="3">
    <location>
        <begin position="167"/>
        <end position="271"/>
    </location>
</feature>
<sequence length="339" mass="37937">MKKMVLAAMLCILLLSGCGRINFTTILSSKEVYTISDETCSVSTARLFLGIKKSAYEKRFGEDVWNQEFAGDGFEQYIKADVLDEMSDITLRYLFAKKNGTVLTDGEKEKVKQVSNVFYGALTSDQVEKTGVNQESIYEIVEKYALAEKVFDEMTGDIASKISDVDAKVIRVQSIFIKTFSLDDEGNRVAFGEQEIQSAKSKAADILDKATNGEDFAALAQEYSDDSTVEYTFCKSEMEEVFSEAAFSLKDGEISGVIETDKGFYVIRCLNSYLPDESAHKKTELIQKEKDEVFEKSYQPFVEGLNHTVNKRLWKNLSIAGIASIDINLYDAFDTASTQ</sequence>